<dbReference type="EMBL" id="CAFBLT010000001">
    <property type="protein sequence ID" value="CAB4866571.1"/>
    <property type="molecule type" value="Genomic_DNA"/>
</dbReference>
<organism evidence="3">
    <name type="scientific">freshwater metagenome</name>
    <dbReference type="NCBI Taxonomy" id="449393"/>
    <lineage>
        <taxon>unclassified sequences</taxon>
        <taxon>metagenomes</taxon>
        <taxon>ecological metagenomes</taxon>
    </lineage>
</organism>
<dbReference type="EMBL" id="CAFBPM010000022">
    <property type="protein sequence ID" value="CAB5030869.1"/>
    <property type="molecule type" value="Genomic_DNA"/>
</dbReference>
<reference evidence="3" key="1">
    <citation type="submission" date="2020-05" db="EMBL/GenBank/DDBJ databases">
        <authorList>
            <person name="Chiriac C."/>
            <person name="Salcher M."/>
            <person name="Ghai R."/>
            <person name="Kavagutti S V."/>
        </authorList>
    </citation>
    <scope>NUCLEOTIDE SEQUENCE</scope>
</reference>
<feature type="region of interest" description="Disordered" evidence="1">
    <location>
        <begin position="18"/>
        <end position="53"/>
    </location>
</feature>
<evidence type="ECO:0000313" key="3">
    <source>
        <dbReference type="EMBL" id="CAB4866571.1"/>
    </source>
</evidence>
<evidence type="ECO:0000256" key="1">
    <source>
        <dbReference type="SAM" id="MobiDB-lite"/>
    </source>
</evidence>
<dbReference type="AlphaFoldDB" id="A0A6J7D8L9"/>
<dbReference type="EMBL" id="CAFABE010000014">
    <property type="protein sequence ID" value="CAB4822245.1"/>
    <property type="molecule type" value="Genomic_DNA"/>
</dbReference>
<gene>
    <name evidence="2" type="ORF">UFOPK3164_00499</name>
    <name evidence="3" type="ORF">UFOPK3427_00526</name>
    <name evidence="4" type="ORF">UFOPK4112_01629</name>
</gene>
<evidence type="ECO:0000313" key="2">
    <source>
        <dbReference type="EMBL" id="CAB4822245.1"/>
    </source>
</evidence>
<name>A0A6J7D8L9_9ZZZZ</name>
<sequence length="53" mass="5944">METPLTVAPFLEVQENPTLQGDNWVTPSKLGANFPTTQRGDLPRPKLPKWGIR</sequence>
<accession>A0A6J7D8L9</accession>
<evidence type="ECO:0000313" key="4">
    <source>
        <dbReference type="EMBL" id="CAB5030869.1"/>
    </source>
</evidence>
<protein>
    <submittedName>
        <fullName evidence="3">Unannotated protein</fullName>
    </submittedName>
</protein>
<proteinExistence type="predicted"/>